<evidence type="ECO:0000259" key="11">
    <source>
        <dbReference type="PROSITE" id="PS51384"/>
    </source>
</evidence>
<dbReference type="EMBL" id="JAKZEU010000004">
    <property type="protein sequence ID" value="MCQ0971037.1"/>
    <property type="molecule type" value="Genomic_DNA"/>
</dbReference>
<evidence type="ECO:0000256" key="7">
    <source>
        <dbReference type="ARBA" id="ARBA00023004"/>
    </source>
</evidence>
<evidence type="ECO:0000259" key="10">
    <source>
        <dbReference type="PROSITE" id="PS51085"/>
    </source>
</evidence>
<reference evidence="12 13" key="1">
    <citation type="submission" date="2022-03" db="EMBL/GenBank/DDBJ databases">
        <authorList>
            <person name="He Y."/>
        </authorList>
    </citation>
    <scope>NUCLEOTIDE SEQUENCE [LARGE SCALE GENOMIC DNA]</scope>
    <source>
        <strain evidence="12 13">TK19116</strain>
    </source>
</reference>
<dbReference type="CDD" id="cd06215">
    <property type="entry name" value="FNR_iron_sulfur_binding_1"/>
    <property type="match status" value="1"/>
</dbReference>
<dbReference type="Gene3D" id="3.10.20.30">
    <property type="match status" value="1"/>
</dbReference>
<evidence type="ECO:0000313" key="12">
    <source>
        <dbReference type="EMBL" id="MCQ0971037.1"/>
    </source>
</evidence>
<dbReference type="PANTHER" id="PTHR47354:SF6">
    <property type="entry name" value="NADH OXIDOREDUCTASE HCR"/>
    <property type="match status" value="1"/>
</dbReference>
<dbReference type="InterPro" id="IPR039261">
    <property type="entry name" value="FNR_nucleotide-bd"/>
</dbReference>
<dbReference type="Gene3D" id="3.40.50.80">
    <property type="entry name" value="Nucleotide-binding domain of ferredoxin-NADP reductase (FNR) module"/>
    <property type="match status" value="1"/>
</dbReference>
<dbReference type="Gene3D" id="2.40.30.10">
    <property type="entry name" value="Translation factors"/>
    <property type="match status" value="1"/>
</dbReference>
<evidence type="ECO:0000256" key="3">
    <source>
        <dbReference type="ARBA" id="ARBA00022714"/>
    </source>
</evidence>
<comment type="caution">
    <text evidence="12">The sequence shown here is derived from an EMBL/GenBank/DDBJ whole genome shotgun (WGS) entry which is preliminary data.</text>
</comment>
<dbReference type="InterPro" id="IPR036010">
    <property type="entry name" value="2Fe-2S_ferredoxin-like_sf"/>
</dbReference>
<dbReference type="InterPro" id="IPR017938">
    <property type="entry name" value="Riboflavin_synthase-like_b-brl"/>
</dbReference>
<dbReference type="PRINTS" id="PR00410">
    <property type="entry name" value="PHEHYDRXLASE"/>
</dbReference>
<feature type="domain" description="2Fe-2S ferredoxin-type" evidence="10">
    <location>
        <begin position="277"/>
        <end position="361"/>
    </location>
</feature>
<keyword evidence="4" id="KW-0479">Metal-binding</keyword>
<evidence type="ECO:0000256" key="8">
    <source>
        <dbReference type="ARBA" id="ARBA00023014"/>
    </source>
</evidence>
<evidence type="ECO:0000256" key="4">
    <source>
        <dbReference type="ARBA" id="ARBA00022723"/>
    </source>
</evidence>
<organism evidence="12 13">
    <name type="scientific">Paracoccus albicereus</name>
    <dbReference type="NCBI Taxonomy" id="2922394"/>
    <lineage>
        <taxon>Bacteria</taxon>
        <taxon>Pseudomonadati</taxon>
        <taxon>Pseudomonadota</taxon>
        <taxon>Alphaproteobacteria</taxon>
        <taxon>Rhodobacterales</taxon>
        <taxon>Paracoccaceae</taxon>
        <taxon>Paracoccus</taxon>
    </lineage>
</organism>
<sequence>MAQHMDLSAPDDIAIWRDDEPLECCAIVPEAPDVATFSFVSPSGALFRHKPGQFLTLELPVPGGTVWRTYTISSSPSRPLGISITAKAQGDSIGTRWMMDNLKPGMRLKASGPAGIFTLPVRERKKYLFISAGSGVTPSLAMTTYLYDRGTEIDVNFINCARRPSEIIARQRLEQMASRVPSIKLSFIVEEDDPYRVWTGFRGRLNQVMLGLIASDYLDREVYCCGPEPFMAAVREMLIALGYDMDRYHQESFEKPVETVAEQVVPEDLVPDAASEAEVAFAKSGKTAICAETDTILAVARASGIVIPSGCTFGVCGTCRIRKLEGQVLMVHSGGISDDDIEDGFILACCSKPIGKVAVEV</sequence>
<dbReference type="SUPFAM" id="SSF54292">
    <property type="entry name" value="2Fe-2S ferredoxin-like"/>
    <property type="match status" value="1"/>
</dbReference>
<dbReference type="SUPFAM" id="SSF63380">
    <property type="entry name" value="Riboflavin synthase domain-like"/>
    <property type="match status" value="1"/>
</dbReference>
<dbReference type="InterPro" id="IPR017927">
    <property type="entry name" value="FAD-bd_FR_type"/>
</dbReference>
<keyword evidence="2" id="KW-0285">Flavoprotein</keyword>
<dbReference type="InterPro" id="IPR012675">
    <property type="entry name" value="Beta-grasp_dom_sf"/>
</dbReference>
<dbReference type="SUPFAM" id="SSF52343">
    <property type="entry name" value="Ferredoxin reductase-like, C-terminal NADP-linked domain"/>
    <property type="match status" value="1"/>
</dbReference>
<dbReference type="RefSeq" id="WP_255330058.1">
    <property type="nucleotide sequence ID" value="NZ_JAKZEU010000004.1"/>
</dbReference>
<keyword evidence="5" id="KW-0274">FAD</keyword>
<evidence type="ECO:0000256" key="6">
    <source>
        <dbReference type="ARBA" id="ARBA00023002"/>
    </source>
</evidence>
<keyword evidence="3" id="KW-0001">2Fe-2S</keyword>
<gene>
    <name evidence="12" type="ORF">MLD63_11445</name>
</gene>
<dbReference type="Pfam" id="PF00111">
    <property type="entry name" value="Fer2"/>
    <property type="match status" value="1"/>
</dbReference>
<evidence type="ECO:0000256" key="2">
    <source>
        <dbReference type="ARBA" id="ARBA00022630"/>
    </source>
</evidence>
<keyword evidence="6" id="KW-0560">Oxidoreductase</keyword>
<dbReference type="InterPro" id="IPR008333">
    <property type="entry name" value="Cbr1-like_FAD-bd_dom"/>
</dbReference>
<dbReference type="InterPro" id="IPR001041">
    <property type="entry name" value="2Fe-2S_ferredoxin-type"/>
</dbReference>
<accession>A0ABT1MRV0</accession>
<dbReference type="PROSITE" id="PS51085">
    <property type="entry name" value="2FE2S_FER_2"/>
    <property type="match status" value="1"/>
</dbReference>
<keyword evidence="13" id="KW-1185">Reference proteome</keyword>
<feature type="domain" description="FAD-binding FR-type" evidence="11">
    <location>
        <begin position="17"/>
        <end position="120"/>
    </location>
</feature>
<dbReference type="Pfam" id="PF00175">
    <property type="entry name" value="NAD_binding_1"/>
    <property type="match status" value="1"/>
</dbReference>
<keyword evidence="8" id="KW-0411">Iron-sulfur</keyword>
<keyword evidence="7" id="KW-0408">Iron</keyword>
<comment type="similarity">
    <text evidence="9">In the N-terminal section; belongs to the FAD-binding oxidoreductase type 6 family.</text>
</comment>
<dbReference type="PANTHER" id="PTHR47354">
    <property type="entry name" value="NADH OXIDOREDUCTASE HCR"/>
    <property type="match status" value="1"/>
</dbReference>
<protein>
    <submittedName>
        <fullName evidence="12">Hybrid-cluster NAD(P)-dependent oxidoreductase</fullName>
    </submittedName>
</protein>
<dbReference type="InterPro" id="IPR001433">
    <property type="entry name" value="OxRdtase_FAD/NAD-bd"/>
</dbReference>
<dbReference type="InterPro" id="IPR006058">
    <property type="entry name" value="2Fe2S_fd_BS"/>
</dbReference>
<dbReference type="PROSITE" id="PS51384">
    <property type="entry name" value="FAD_FR"/>
    <property type="match status" value="1"/>
</dbReference>
<evidence type="ECO:0000256" key="1">
    <source>
        <dbReference type="ARBA" id="ARBA00001974"/>
    </source>
</evidence>
<name>A0ABT1MRV0_9RHOB</name>
<dbReference type="Pfam" id="PF00970">
    <property type="entry name" value="FAD_binding_6"/>
    <property type="match status" value="1"/>
</dbReference>
<evidence type="ECO:0000256" key="5">
    <source>
        <dbReference type="ARBA" id="ARBA00022827"/>
    </source>
</evidence>
<proteinExistence type="inferred from homology"/>
<evidence type="ECO:0000256" key="9">
    <source>
        <dbReference type="ARBA" id="ARBA00061434"/>
    </source>
</evidence>
<evidence type="ECO:0000313" key="13">
    <source>
        <dbReference type="Proteomes" id="UP001203945"/>
    </source>
</evidence>
<dbReference type="PROSITE" id="PS00197">
    <property type="entry name" value="2FE2S_FER_1"/>
    <property type="match status" value="1"/>
</dbReference>
<dbReference type="Proteomes" id="UP001203945">
    <property type="component" value="Unassembled WGS sequence"/>
</dbReference>
<dbReference type="CDD" id="cd00207">
    <property type="entry name" value="fer2"/>
    <property type="match status" value="1"/>
</dbReference>
<comment type="cofactor">
    <cofactor evidence="1">
        <name>FAD</name>
        <dbReference type="ChEBI" id="CHEBI:57692"/>
    </cofactor>
</comment>
<dbReference type="InterPro" id="IPR050415">
    <property type="entry name" value="MRET"/>
</dbReference>